<dbReference type="GO" id="GO:0003677">
    <property type="term" value="F:DNA binding"/>
    <property type="evidence" value="ECO:0007669"/>
    <property type="project" value="UniProtKB-KW"/>
</dbReference>
<dbReference type="RefSeq" id="WP_160820252.1">
    <property type="nucleotide sequence ID" value="NZ_JBHSXS010000028.1"/>
</dbReference>
<dbReference type="EMBL" id="JBHSXS010000028">
    <property type="protein sequence ID" value="MFC6884569.1"/>
    <property type="molecule type" value="Genomic_DNA"/>
</dbReference>
<keyword evidence="2" id="KW-1185">Reference proteome</keyword>
<evidence type="ECO:0000313" key="1">
    <source>
        <dbReference type="EMBL" id="MFC6884569.1"/>
    </source>
</evidence>
<dbReference type="PANTHER" id="PTHR38479:SF2">
    <property type="entry name" value="WINGED HELIX DNA-BINDING DOMAIN-CONTAINING PROTEIN"/>
    <property type="match status" value="1"/>
</dbReference>
<comment type="caution">
    <text evidence="1">The sequence shown here is derived from an EMBL/GenBank/DDBJ whole genome shotgun (WGS) entry which is preliminary data.</text>
</comment>
<dbReference type="Pfam" id="PF06224">
    <property type="entry name" value="AlkZ-like"/>
    <property type="match status" value="1"/>
</dbReference>
<dbReference type="PANTHER" id="PTHR38479">
    <property type="entry name" value="LMO0824 PROTEIN"/>
    <property type="match status" value="1"/>
</dbReference>
<sequence>MLLGTGLQDYPPGRSAALALRLRTGRAPVPPTVLVHSIRGAMHLHRAGDLAALAAALRVEDGRELSRQATGAFAAELAADGVAFGAALDEVAAAMREAVSDGRSLTKGQLSGVVSPQVGRRFVPWCAGCECAHVQDLLFRLATLQAGLVIEVDGASSGGFRYRPAEVGSSGGVSVDAVGGRAELVRGFLAAFGPARPAQLASWLGWTPAAARSVWESVADELHAVAIDGDEYWTHAEHLELLRTAPAAEGVRLLPPYDPLTELADRPFLVPDAARRKAVWRAAANPGVLLVDGEIAGVWRQRRARDLLTVRVEPFAALPARRRRAAETDAATIADHAGASDVELVFA</sequence>
<organism evidence="1 2">
    <name type="scientific">Actinomadura yumaensis</name>
    <dbReference type="NCBI Taxonomy" id="111807"/>
    <lineage>
        <taxon>Bacteria</taxon>
        <taxon>Bacillati</taxon>
        <taxon>Actinomycetota</taxon>
        <taxon>Actinomycetes</taxon>
        <taxon>Streptosporangiales</taxon>
        <taxon>Thermomonosporaceae</taxon>
        <taxon>Actinomadura</taxon>
    </lineage>
</organism>
<protein>
    <submittedName>
        <fullName evidence="1">Winged helix DNA-binding domain-containing protein</fullName>
    </submittedName>
</protein>
<dbReference type="Proteomes" id="UP001596380">
    <property type="component" value="Unassembled WGS sequence"/>
</dbReference>
<gene>
    <name evidence="1" type="ORF">ACFQKB_32755</name>
</gene>
<reference evidence="2" key="1">
    <citation type="journal article" date="2019" name="Int. J. Syst. Evol. Microbiol.">
        <title>The Global Catalogue of Microorganisms (GCM) 10K type strain sequencing project: providing services to taxonomists for standard genome sequencing and annotation.</title>
        <authorList>
            <consortium name="The Broad Institute Genomics Platform"/>
            <consortium name="The Broad Institute Genome Sequencing Center for Infectious Disease"/>
            <person name="Wu L."/>
            <person name="Ma J."/>
        </authorList>
    </citation>
    <scope>NUCLEOTIDE SEQUENCE [LARGE SCALE GENOMIC DNA]</scope>
    <source>
        <strain evidence="2">JCM 3369</strain>
    </source>
</reference>
<dbReference type="InterPro" id="IPR009351">
    <property type="entry name" value="AlkZ-like"/>
</dbReference>
<proteinExistence type="predicted"/>
<accession>A0ABW2CRZ0</accession>
<name>A0ABW2CRZ0_9ACTN</name>
<keyword evidence="1" id="KW-0238">DNA-binding</keyword>
<evidence type="ECO:0000313" key="2">
    <source>
        <dbReference type="Proteomes" id="UP001596380"/>
    </source>
</evidence>